<name>A0A1X7BMR2_9RHOB</name>
<dbReference type="Proteomes" id="UP000193224">
    <property type="component" value="Unassembled WGS sequence"/>
</dbReference>
<accession>A0A1X7BMR2</accession>
<gene>
    <name evidence="1" type="ORF">ROA7745_00713</name>
</gene>
<dbReference type="InterPro" id="IPR014845">
    <property type="entry name" value="GYD/TTHA1554"/>
</dbReference>
<reference evidence="1 2" key="1">
    <citation type="submission" date="2017-03" db="EMBL/GenBank/DDBJ databases">
        <authorList>
            <person name="Afonso C.L."/>
            <person name="Miller P.J."/>
            <person name="Scott M.A."/>
            <person name="Spackman E."/>
            <person name="Goraichik I."/>
            <person name="Dimitrov K.M."/>
            <person name="Suarez D.L."/>
            <person name="Swayne D.E."/>
        </authorList>
    </citation>
    <scope>NUCLEOTIDE SEQUENCE [LARGE SCALE GENOMIC DNA]</scope>
    <source>
        <strain evidence="1 2">CECT 7745</strain>
    </source>
</reference>
<proteinExistence type="predicted"/>
<evidence type="ECO:0000313" key="1">
    <source>
        <dbReference type="EMBL" id="SMC10905.1"/>
    </source>
</evidence>
<dbReference type="RefSeq" id="WP_085798881.1">
    <property type="nucleotide sequence ID" value="NZ_FWXB01000002.1"/>
</dbReference>
<dbReference type="EMBL" id="FWXB01000002">
    <property type="protein sequence ID" value="SMC10905.1"/>
    <property type="molecule type" value="Genomic_DNA"/>
</dbReference>
<dbReference type="Pfam" id="PF08734">
    <property type="entry name" value="GYD"/>
    <property type="match status" value="1"/>
</dbReference>
<dbReference type="AlphaFoldDB" id="A0A1X7BMR2"/>
<protein>
    <submittedName>
        <fullName evidence="1">GYD domain protein</fullName>
    </submittedName>
</protein>
<organism evidence="1 2">
    <name type="scientific">Roseovarius aestuarii</name>
    <dbReference type="NCBI Taxonomy" id="475083"/>
    <lineage>
        <taxon>Bacteria</taxon>
        <taxon>Pseudomonadati</taxon>
        <taxon>Pseudomonadota</taxon>
        <taxon>Alphaproteobacteria</taxon>
        <taxon>Rhodobacterales</taxon>
        <taxon>Roseobacteraceae</taxon>
        <taxon>Roseovarius</taxon>
    </lineage>
</organism>
<keyword evidence="2" id="KW-1185">Reference proteome</keyword>
<dbReference type="OrthoDB" id="165683at2"/>
<evidence type="ECO:0000313" key="2">
    <source>
        <dbReference type="Proteomes" id="UP000193224"/>
    </source>
</evidence>
<sequence length="109" mass="11123">MPTFIVTGNYTAQAIQGMIANPSDRAAAVKPLVEAAGGQMLSYYATTGETDFLMICEAADGEDILPALMVAGATGTVSNLKTVRAYSSADFTAAQQKAGGIAAKFKPAG</sequence>